<proteinExistence type="inferred from homology"/>
<accession>A0A8S1P9P8</accession>
<evidence type="ECO:0000256" key="9">
    <source>
        <dbReference type="SAM" id="MobiDB-lite"/>
    </source>
</evidence>
<dbReference type="PROSITE" id="PS00107">
    <property type="entry name" value="PROTEIN_KINASE_ATP"/>
    <property type="match status" value="1"/>
</dbReference>
<reference evidence="11" key="1">
    <citation type="submission" date="2021-01" db="EMBL/GenBank/DDBJ databases">
        <authorList>
            <consortium name="Genoscope - CEA"/>
            <person name="William W."/>
        </authorList>
    </citation>
    <scope>NUCLEOTIDE SEQUENCE</scope>
</reference>
<keyword evidence="3" id="KW-0808">Transferase</keyword>
<dbReference type="GO" id="GO:0030154">
    <property type="term" value="P:cell differentiation"/>
    <property type="evidence" value="ECO:0007669"/>
    <property type="project" value="TreeGrafter"/>
</dbReference>
<evidence type="ECO:0000256" key="1">
    <source>
        <dbReference type="ARBA" id="ARBA00005527"/>
    </source>
</evidence>
<dbReference type="Proteomes" id="UP000688137">
    <property type="component" value="Unassembled WGS sequence"/>
</dbReference>
<name>A0A8S1P9P8_PARPR</name>
<evidence type="ECO:0000313" key="11">
    <source>
        <dbReference type="EMBL" id="CAD8099886.1"/>
    </source>
</evidence>
<keyword evidence="5" id="KW-0418">Kinase</keyword>
<dbReference type="Pfam" id="PF00069">
    <property type="entry name" value="Pkinase"/>
    <property type="match status" value="1"/>
</dbReference>
<dbReference type="InterPro" id="IPR000719">
    <property type="entry name" value="Prot_kinase_dom"/>
</dbReference>
<dbReference type="InterPro" id="IPR008271">
    <property type="entry name" value="Ser/Thr_kinase_AS"/>
</dbReference>
<evidence type="ECO:0000256" key="3">
    <source>
        <dbReference type="ARBA" id="ARBA00022679"/>
    </source>
</evidence>
<evidence type="ECO:0000259" key="10">
    <source>
        <dbReference type="PROSITE" id="PS50011"/>
    </source>
</evidence>
<dbReference type="GO" id="GO:0005634">
    <property type="term" value="C:nucleus"/>
    <property type="evidence" value="ECO:0007669"/>
    <property type="project" value="TreeGrafter"/>
</dbReference>
<dbReference type="EMBL" id="CAJJDM010000114">
    <property type="protein sequence ID" value="CAD8099886.1"/>
    <property type="molecule type" value="Genomic_DNA"/>
</dbReference>
<keyword evidence="6 7" id="KW-0067">ATP-binding</keyword>
<dbReference type="GO" id="GO:0007165">
    <property type="term" value="P:signal transduction"/>
    <property type="evidence" value="ECO:0007669"/>
    <property type="project" value="TreeGrafter"/>
</dbReference>
<keyword evidence="12" id="KW-1185">Reference proteome</keyword>
<dbReference type="GO" id="GO:0004674">
    <property type="term" value="F:protein serine/threonine kinase activity"/>
    <property type="evidence" value="ECO:0007669"/>
    <property type="project" value="UniProtKB-KW"/>
</dbReference>
<evidence type="ECO:0000256" key="8">
    <source>
        <dbReference type="RuleBase" id="RU000304"/>
    </source>
</evidence>
<keyword evidence="2 8" id="KW-0723">Serine/threonine-protein kinase</keyword>
<evidence type="ECO:0000256" key="5">
    <source>
        <dbReference type="ARBA" id="ARBA00022777"/>
    </source>
</evidence>
<dbReference type="PANTHER" id="PTHR24057:SF0">
    <property type="entry name" value="PROTEIN KINASE SHAGGY-RELATED"/>
    <property type="match status" value="1"/>
</dbReference>
<dbReference type="CDD" id="cd14137">
    <property type="entry name" value="STKc_GSK3"/>
    <property type="match status" value="1"/>
</dbReference>
<dbReference type="FunFam" id="1.10.510.10:FF:000082">
    <property type="entry name" value="Shaggy-related protein kinase kappa"/>
    <property type="match status" value="1"/>
</dbReference>
<dbReference type="InterPro" id="IPR017441">
    <property type="entry name" value="Protein_kinase_ATP_BS"/>
</dbReference>
<evidence type="ECO:0000256" key="6">
    <source>
        <dbReference type="ARBA" id="ARBA00022840"/>
    </source>
</evidence>
<evidence type="ECO:0000256" key="2">
    <source>
        <dbReference type="ARBA" id="ARBA00022527"/>
    </source>
</evidence>
<protein>
    <recommendedName>
        <fullName evidence="10">Protein kinase domain-containing protein</fullName>
    </recommendedName>
</protein>
<dbReference type="SMART" id="SM00220">
    <property type="entry name" value="S_TKc"/>
    <property type="match status" value="1"/>
</dbReference>
<dbReference type="PROSITE" id="PS00108">
    <property type="entry name" value="PROTEIN_KINASE_ST"/>
    <property type="match status" value="1"/>
</dbReference>
<dbReference type="GO" id="GO:0005737">
    <property type="term" value="C:cytoplasm"/>
    <property type="evidence" value="ECO:0007669"/>
    <property type="project" value="TreeGrafter"/>
</dbReference>
<dbReference type="OMA" id="LKPHPWS"/>
<dbReference type="InterPro" id="IPR050591">
    <property type="entry name" value="GSK-3"/>
</dbReference>
<dbReference type="PROSITE" id="PS50011">
    <property type="entry name" value="PROTEIN_KINASE_DOM"/>
    <property type="match status" value="1"/>
</dbReference>
<comment type="similarity">
    <text evidence="1">Belongs to the protein kinase superfamily. CMGC Ser/Thr protein kinase family. GSK-3 subfamily.</text>
</comment>
<organism evidence="11 12">
    <name type="scientific">Paramecium primaurelia</name>
    <dbReference type="NCBI Taxonomy" id="5886"/>
    <lineage>
        <taxon>Eukaryota</taxon>
        <taxon>Sar</taxon>
        <taxon>Alveolata</taxon>
        <taxon>Ciliophora</taxon>
        <taxon>Intramacronucleata</taxon>
        <taxon>Oligohymenophorea</taxon>
        <taxon>Peniculida</taxon>
        <taxon>Parameciidae</taxon>
        <taxon>Paramecium</taxon>
    </lineage>
</organism>
<sequence>MINKKSSTKQATRMTTQANDQQEVVTQNQQASKYTLNQIVGNGTFGMVYLATNNQTNEKVAIKKVFQDKRYKNREHLIIQELNNPCVIKLKEAFFTQGDKGDDVYLNLVMDYIPDTLSKVIRYYKKAKQPFPAALLKIYSYQMFRALAYLEGIGISHRDIKPQNILVDPNNHILKICDFGSAKRLQKGEPNVAYICSRYYRAPELIFGATEYTTAIDMWSIGCVIAEMTIGEPLFPGESATDQLVEIIKILGTPTVEQVKQMNPMHKEFKFPQIKNHPWNKVFQKFKPDPLFIDLISKIMLYPPRERLRPLEALSHPYFNEIRDEKFGIPNVKLPNFFDFTKEELSIQPEIAFKLTPQWYQQKRI</sequence>
<evidence type="ECO:0000256" key="4">
    <source>
        <dbReference type="ARBA" id="ARBA00022741"/>
    </source>
</evidence>
<evidence type="ECO:0000256" key="7">
    <source>
        <dbReference type="PROSITE-ProRule" id="PRU10141"/>
    </source>
</evidence>
<dbReference type="AlphaFoldDB" id="A0A8S1P9P8"/>
<dbReference type="InterPro" id="IPR039192">
    <property type="entry name" value="STKc_GSK3"/>
</dbReference>
<dbReference type="PANTHER" id="PTHR24057">
    <property type="entry name" value="GLYCOGEN SYNTHASE KINASE-3 ALPHA"/>
    <property type="match status" value="1"/>
</dbReference>
<feature type="domain" description="Protein kinase" evidence="10">
    <location>
        <begin position="34"/>
        <end position="319"/>
    </location>
</feature>
<keyword evidence="4 7" id="KW-0547">Nucleotide-binding</keyword>
<feature type="region of interest" description="Disordered" evidence="9">
    <location>
        <begin position="1"/>
        <end position="24"/>
    </location>
</feature>
<evidence type="ECO:0000313" key="12">
    <source>
        <dbReference type="Proteomes" id="UP000688137"/>
    </source>
</evidence>
<comment type="caution">
    <text evidence="11">The sequence shown here is derived from an EMBL/GenBank/DDBJ whole genome shotgun (WGS) entry which is preliminary data.</text>
</comment>
<feature type="binding site" evidence="7">
    <location>
        <position position="64"/>
    </location>
    <ligand>
        <name>ATP</name>
        <dbReference type="ChEBI" id="CHEBI:30616"/>
    </ligand>
</feature>
<dbReference type="GO" id="GO:0005524">
    <property type="term" value="F:ATP binding"/>
    <property type="evidence" value="ECO:0007669"/>
    <property type="project" value="UniProtKB-UniRule"/>
</dbReference>
<gene>
    <name evidence="11" type="ORF">PPRIM_AZ9-3.1.T1110009</name>
</gene>